<accession>A0A395LXA0</accession>
<evidence type="ECO:0000313" key="2">
    <source>
        <dbReference type="EMBL" id="RFM22758.1"/>
    </source>
</evidence>
<evidence type="ECO:0000259" key="1">
    <source>
        <dbReference type="Pfam" id="PF01902"/>
    </source>
</evidence>
<dbReference type="EC" id="6.3.1.14" evidence="2"/>
<evidence type="ECO:0000313" key="3">
    <source>
        <dbReference type="Proteomes" id="UP000266389"/>
    </source>
</evidence>
<dbReference type="GO" id="GO:0017178">
    <property type="term" value="F:diphthine-ammonia ligase activity"/>
    <property type="evidence" value="ECO:0007669"/>
    <property type="project" value="UniProtKB-EC"/>
</dbReference>
<dbReference type="Gene3D" id="3.40.50.620">
    <property type="entry name" value="HUPs"/>
    <property type="match status" value="1"/>
</dbReference>
<dbReference type="Proteomes" id="UP000266389">
    <property type="component" value="Unassembled WGS sequence"/>
</dbReference>
<proteinExistence type="predicted"/>
<dbReference type="Gene3D" id="3.90.1490.10">
    <property type="entry name" value="putative n-type atp pyrophosphatase, domain 2"/>
    <property type="match status" value="1"/>
</dbReference>
<comment type="caution">
    <text evidence="2">The sequence shown here is derived from an EMBL/GenBank/DDBJ whole genome shotgun (WGS) entry which is preliminary data.</text>
</comment>
<name>A0A395LXA0_9BACT</name>
<gene>
    <name evidence="2" type="ORF">D0433_14505</name>
</gene>
<dbReference type="CDD" id="cd01994">
    <property type="entry name" value="AANH_PF0828-like"/>
    <property type="match status" value="1"/>
</dbReference>
<organism evidence="2 3">
    <name type="scientific">Candidatus Thermochlorobacter aerophilus</name>
    <dbReference type="NCBI Taxonomy" id="1868324"/>
    <lineage>
        <taxon>Bacteria</taxon>
        <taxon>Pseudomonadati</taxon>
        <taxon>Chlorobiota</taxon>
        <taxon>Chlorobiia</taxon>
        <taxon>Chlorobiales</taxon>
        <taxon>Candidatus Thermochlorobacteriaceae</taxon>
        <taxon>Candidatus Thermochlorobacter</taxon>
    </lineage>
</organism>
<feature type="domain" description="Diphthamide synthase" evidence="1">
    <location>
        <begin position="6"/>
        <end position="205"/>
    </location>
</feature>
<dbReference type="InterPro" id="IPR014729">
    <property type="entry name" value="Rossmann-like_a/b/a_fold"/>
</dbReference>
<dbReference type="PIRSF" id="PIRSF039123">
    <property type="entry name" value="Diphthamide_synthase"/>
    <property type="match status" value="1"/>
</dbReference>
<dbReference type="InterPro" id="IPR030662">
    <property type="entry name" value="DPH6/MJ0570"/>
</dbReference>
<dbReference type="Pfam" id="PF01902">
    <property type="entry name" value="Diphthami_syn_2"/>
    <property type="match status" value="1"/>
</dbReference>
<dbReference type="AlphaFoldDB" id="A0A395LXA0"/>
<dbReference type="EMBL" id="PHFL01000077">
    <property type="protein sequence ID" value="RFM22758.1"/>
    <property type="molecule type" value="Genomic_DNA"/>
</dbReference>
<dbReference type="NCBIfam" id="TIGR00290">
    <property type="entry name" value="MJ0570_dom"/>
    <property type="match status" value="1"/>
</dbReference>
<dbReference type="SUPFAM" id="SSF52402">
    <property type="entry name" value="Adenine nucleotide alpha hydrolases-like"/>
    <property type="match status" value="1"/>
</dbReference>
<dbReference type="InterPro" id="IPR002761">
    <property type="entry name" value="Diphthami_syn_dom"/>
</dbReference>
<reference evidence="2 3" key="1">
    <citation type="journal article" date="2011" name="ISME J.">
        <title>Community ecology of hot spring cyanobacterial mats: predominant populations and their functional potential.</title>
        <authorList>
            <person name="Klatt C.G."/>
            <person name="Wood J.M."/>
            <person name="Rusch D.B."/>
            <person name="Bateson M.M."/>
            <person name="Hamamura N."/>
            <person name="Heidelberg J.F."/>
            <person name="Grossman A.R."/>
            <person name="Bhaya D."/>
            <person name="Cohan F.M."/>
            <person name="Kuhl M."/>
            <person name="Bryant D.A."/>
            <person name="Ward D.M."/>
        </authorList>
    </citation>
    <scope>NUCLEOTIDE SEQUENCE [LARGE SCALE GENOMIC DNA]</scope>
    <source>
        <strain evidence="2">OS</strain>
    </source>
</reference>
<sequence length="234" mass="27002">MHRIKTYFNWSSGKDSALALHYLLQDNTYSVEYLLTSVNASYNRVSMHGLRRALWQAQVEAIGIPYGTIELPEQPTNAEYEAEMRKKILELKSNGFECAAFGDIFLQDLRQYREQKLEPLGIKAIFPLWKKDTKLLLKELIELGFKAVIVCANAEIFEKSFVGRVIDEQFLSSLPEGIDPCGENGEFHTFCFDAPYFKHPIEFSIGETVLREYSYQGTKNRFWFCDLIPKQTDA</sequence>
<keyword evidence="2" id="KW-0436">Ligase</keyword>
<protein>
    <submittedName>
        <fullName evidence="2">Diphthine--ammonia ligase</fullName>
        <ecNumber evidence="2">6.3.1.14</ecNumber>
    </submittedName>
</protein>